<dbReference type="InterPro" id="IPR000352">
    <property type="entry name" value="Pep_chain_release_fac_I"/>
</dbReference>
<dbReference type="Pfam" id="PF00472">
    <property type="entry name" value="RF-1"/>
    <property type="match status" value="1"/>
</dbReference>
<protein>
    <submittedName>
        <fullName evidence="5">Chloroplast peptide chain release factor RF-2</fullName>
    </submittedName>
</protein>
<reference evidence="5 6" key="1">
    <citation type="journal article" date="2004" name="Nature">
        <title>Genome sequence of the ultrasmall unicellular red alga Cyanidioschyzon merolae 10D.</title>
        <authorList>
            <person name="Matsuzaki M."/>
            <person name="Misumi O."/>
            <person name="Shin-i T."/>
            <person name="Maruyama S."/>
            <person name="Takahara M."/>
            <person name="Miyagishima S."/>
            <person name="Mori T."/>
            <person name="Nishida K."/>
            <person name="Yagisawa F."/>
            <person name="Nishida K."/>
            <person name="Yoshida Y."/>
            <person name="Nishimura Y."/>
            <person name="Nakao S."/>
            <person name="Kobayashi T."/>
            <person name="Momoyama Y."/>
            <person name="Higashiyama T."/>
            <person name="Minoda A."/>
            <person name="Sano M."/>
            <person name="Nomoto H."/>
            <person name="Oishi K."/>
            <person name="Hayashi H."/>
            <person name="Ohta F."/>
            <person name="Nishizaka S."/>
            <person name="Haga S."/>
            <person name="Miura S."/>
            <person name="Morishita T."/>
            <person name="Kabeya Y."/>
            <person name="Terasawa K."/>
            <person name="Suzuki Y."/>
            <person name="Ishii Y."/>
            <person name="Asakawa S."/>
            <person name="Takano H."/>
            <person name="Ohta N."/>
            <person name="Kuroiwa H."/>
            <person name="Tanaka K."/>
            <person name="Shimizu N."/>
            <person name="Sugano S."/>
            <person name="Sato N."/>
            <person name="Nozaki H."/>
            <person name="Ogasawara N."/>
            <person name="Kohara Y."/>
            <person name="Kuroiwa T."/>
        </authorList>
    </citation>
    <scope>NUCLEOTIDE SEQUENCE [LARGE SCALE GENOMIC DNA]</scope>
    <source>
        <strain evidence="5 6">10D</strain>
    </source>
</reference>
<dbReference type="InterPro" id="IPR004374">
    <property type="entry name" value="PrfB"/>
</dbReference>
<dbReference type="PANTHER" id="PTHR43116">
    <property type="entry name" value="PEPTIDE CHAIN RELEASE FACTOR 2"/>
    <property type="match status" value="1"/>
</dbReference>
<evidence type="ECO:0000256" key="1">
    <source>
        <dbReference type="ARBA" id="ARBA00010835"/>
    </source>
</evidence>
<dbReference type="SMART" id="SM00937">
    <property type="entry name" value="PCRF"/>
    <property type="match status" value="1"/>
</dbReference>
<feature type="domain" description="Prokaryotic-type class I peptide chain release factors" evidence="4">
    <location>
        <begin position="381"/>
        <end position="397"/>
    </location>
</feature>
<evidence type="ECO:0000256" key="3">
    <source>
        <dbReference type="SAM" id="Coils"/>
    </source>
</evidence>
<dbReference type="AlphaFoldDB" id="M1VFN7"/>
<dbReference type="eggNOG" id="KOG2726">
    <property type="taxonomic scope" value="Eukaryota"/>
</dbReference>
<dbReference type="InterPro" id="IPR045853">
    <property type="entry name" value="Pep_chain_release_fac_I_sf"/>
</dbReference>
<dbReference type="KEGG" id="cme:CYME_CME148C"/>
<dbReference type="PROSITE" id="PS00745">
    <property type="entry name" value="RF_PROK_I"/>
    <property type="match status" value="1"/>
</dbReference>
<dbReference type="Proteomes" id="UP000007014">
    <property type="component" value="Chromosome 5"/>
</dbReference>
<comment type="similarity">
    <text evidence="1">Belongs to the prokaryotic/mitochondrial release factor family.</text>
</comment>
<dbReference type="STRING" id="280699.M1VFN7"/>
<dbReference type="Gene3D" id="3.30.70.1660">
    <property type="match status" value="1"/>
</dbReference>
<dbReference type="PANTHER" id="PTHR43116:SF3">
    <property type="entry name" value="CLASS I PEPTIDE CHAIN RELEASE FACTOR"/>
    <property type="match status" value="1"/>
</dbReference>
<dbReference type="Pfam" id="PF03462">
    <property type="entry name" value="PCRF"/>
    <property type="match status" value="1"/>
</dbReference>
<evidence type="ECO:0000313" key="5">
    <source>
        <dbReference type="EMBL" id="BAM79363.1"/>
    </source>
</evidence>
<gene>
    <name evidence="5" type="ORF">CYME_CME148C</name>
</gene>
<dbReference type="OrthoDB" id="2019491at2759"/>
<evidence type="ECO:0000313" key="6">
    <source>
        <dbReference type="Proteomes" id="UP000007014"/>
    </source>
</evidence>
<dbReference type="OMA" id="YVFHPYQ"/>
<feature type="coiled-coil region" evidence="3">
    <location>
        <begin position="115"/>
        <end position="165"/>
    </location>
</feature>
<dbReference type="InterPro" id="IPR005139">
    <property type="entry name" value="PCRF"/>
</dbReference>
<dbReference type="HAMAP" id="MF_00094">
    <property type="entry name" value="Rel_fac_2"/>
    <property type="match status" value="1"/>
</dbReference>
<accession>M1VFN7</accession>
<keyword evidence="2" id="KW-0648">Protein biosynthesis</keyword>
<dbReference type="HOGENOM" id="CLU_036856_6_2_1"/>
<reference evidence="5 6" key="2">
    <citation type="journal article" date="2007" name="BMC Biol.">
        <title>A 100%-complete sequence reveals unusually simple genomic features in the hot-spring red alga Cyanidioschyzon merolae.</title>
        <authorList>
            <person name="Nozaki H."/>
            <person name="Takano H."/>
            <person name="Misumi O."/>
            <person name="Terasawa K."/>
            <person name="Matsuzaki M."/>
            <person name="Maruyama S."/>
            <person name="Nishida K."/>
            <person name="Yagisawa F."/>
            <person name="Yoshida Y."/>
            <person name="Fujiwara T."/>
            <person name="Takio S."/>
            <person name="Tamura K."/>
            <person name="Chung S.J."/>
            <person name="Nakamura S."/>
            <person name="Kuroiwa H."/>
            <person name="Tanaka K."/>
            <person name="Sato N."/>
            <person name="Kuroiwa T."/>
        </authorList>
    </citation>
    <scope>NUCLEOTIDE SEQUENCE [LARGE SCALE GENOMIC DNA]</scope>
    <source>
        <strain evidence="5 6">10D</strain>
    </source>
</reference>
<dbReference type="Gramene" id="CME148CT">
    <property type="protein sequence ID" value="CME148CT"/>
    <property type="gene ID" value="CME148C"/>
</dbReference>
<evidence type="ECO:0000256" key="2">
    <source>
        <dbReference type="ARBA" id="ARBA00022917"/>
    </source>
</evidence>
<organism evidence="5 6">
    <name type="scientific">Cyanidioschyzon merolae (strain NIES-3377 / 10D)</name>
    <name type="common">Unicellular red alga</name>
    <dbReference type="NCBI Taxonomy" id="280699"/>
    <lineage>
        <taxon>Eukaryota</taxon>
        <taxon>Rhodophyta</taxon>
        <taxon>Bangiophyceae</taxon>
        <taxon>Cyanidiales</taxon>
        <taxon>Cyanidiaceae</taxon>
        <taxon>Cyanidioschyzon</taxon>
    </lineage>
</organism>
<dbReference type="RefSeq" id="XP_005535649.1">
    <property type="nucleotide sequence ID" value="XM_005535592.1"/>
</dbReference>
<dbReference type="EMBL" id="AP006487">
    <property type="protein sequence ID" value="BAM79363.1"/>
    <property type="molecule type" value="Genomic_DNA"/>
</dbReference>
<sequence>MLARERRCCAGMFAPPCPSDRVLVSSNCGLNCAQLHQRFGKQRSALNSRRWSRPRGRWGGIALGKPRYPKALAASWGASGLCACSQPIHQSVTAIGDLAHEVSSLRQSVQEQVHRTSELLDLEAQRKRLKELERATLSPEMWNDAKEAQRKLRALAHQKALVERAERWLRAVADADSVVQLATATIEELQELPATHEPGTTGVQTSATANQDLDDVRVLLHGTLAELERIASDLGSFELERLFSGQYDRFGARVTVQAGAGGTDAQDWAEILLRMYTRWCERKFGNAASESGGTSKVVRVSDLSPGETAGIKSAVLEVNAPYAYGYLRWEKGTHRLVRQSPFNADAKRQTSFAGVEVLPILEDEEEELQIPDSDLEITTMRSGGSGGQNVNKVETAVRIVHIPTGVSVRCSSERSQSQNRTKGMQILKAKLLVIREEQRSSRWEEIRGEAVEAAWGQQIRNYVLHPYKLVKDLRNGWETGNVSDFLDGGQEMDRCIEAVLRASAAAAARSVSSAGAGAGSSSTAQQ</sequence>
<dbReference type="SUPFAM" id="SSF75620">
    <property type="entry name" value="Release factor"/>
    <property type="match status" value="1"/>
</dbReference>
<dbReference type="Gene3D" id="1.20.58.410">
    <property type="entry name" value="Release factor"/>
    <property type="match status" value="1"/>
</dbReference>
<evidence type="ECO:0000259" key="4">
    <source>
        <dbReference type="PROSITE" id="PS00745"/>
    </source>
</evidence>
<keyword evidence="3" id="KW-0175">Coiled coil</keyword>
<dbReference type="GO" id="GO:0005737">
    <property type="term" value="C:cytoplasm"/>
    <property type="evidence" value="ECO:0007669"/>
    <property type="project" value="InterPro"/>
</dbReference>
<dbReference type="Gene3D" id="3.30.160.20">
    <property type="match status" value="1"/>
</dbReference>
<dbReference type="GO" id="GO:0016149">
    <property type="term" value="F:translation release factor activity, codon specific"/>
    <property type="evidence" value="ECO:0007669"/>
    <property type="project" value="InterPro"/>
</dbReference>
<proteinExistence type="inferred from homology"/>
<keyword evidence="6" id="KW-1185">Reference proteome</keyword>
<name>M1VFN7_CYAM1</name>
<dbReference type="GeneID" id="16992906"/>